<proteinExistence type="predicted"/>
<reference evidence="1" key="1">
    <citation type="submission" date="2023-07" db="EMBL/GenBank/DDBJ databases">
        <title>Black Yeasts Isolated from many extreme environments.</title>
        <authorList>
            <person name="Coleine C."/>
            <person name="Stajich J.E."/>
            <person name="Selbmann L."/>
        </authorList>
    </citation>
    <scope>NUCLEOTIDE SEQUENCE</scope>
    <source>
        <strain evidence="1">CCFEE 5714</strain>
    </source>
</reference>
<sequence>MTEEFQEMVAGRGLKFAGEADAGAAVMRLASDKSINGRACANVARNIAPQGFTDLLHDGNAQDDSLELWRDMAAQAALNIGKE</sequence>
<protein>
    <submittedName>
        <fullName evidence="1">Uncharacterized protein</fullName>
    </submittedName>
</protein>
<evidence type="ECO:0000313" key="2">
    <source>
        <dbReference type="Proteomes" id="UP001281147"/>
    </source>
</evidence>
<name>A0ACC3NQZ0_9PEZI</name>
<organism evidence="1 2">
    <name type="scientific">Vermiconidia calcicola</name>
    <dbReference type="NCBI Taxonomy" id="1690605"/>
    <lineage>
        <taxon>Eukaryota</taxon>
        <taxon>Fungi</taxon>
        <taxon>Dikarya</taxon>
        <taxon>Ascomycota</taxon>
        <taxon>Pezizomycotina</taxon>
        <taxon>Dothideomycetes</taxon>
        <taxon>Dothideomycetidae</taxon>
        <taxon>Mycosphaerellales</taxon>
        <taxon>Extremaceae</taxon>
        <taxon>Vermiconidia</taxon>
    </lineage>
</organism>
<keyword evidence="2" id="KW-1185">Reference proteome</keyword>
<dbReference type="Proteomes" id="UP001281147">
    <property type="component" value="Unassembled WGS sequence"/>
</dbReference>
<accession>A0ACC3NQZ0</accession>
<gene>
    <name evidence="1" type="ORF">LTR37_003656</name>
</gene>
<comment type="caution">
    <text evidence="1">The sequence shown here is derived from an EMBL/GenBank/DDBJ whole genome shotgun (WGS) entry which is preliminary data.</text>
</comment>
<dbReference type="EMBL" id="JAUTXU010000021">
    <property type="protein sequence ID" value="KAK3720607.1"/>
    <property type="molecule type" value="Genomic_DNA"/>
</dbReference>
<evidence type="ECO:0000313" key="1">
    <source>
        <dbReference type="EMBL" id="KAK3720607.1"/>
    </source>
</evidence>